<keyword evidence="3" id="KW-0815">Transposition</keyword>
<comment type="similarity">
    <text evidence="1">In the C-terminal section; belongs to the transposase 35 family.</text>
</comment>
<evidence type="ECO:0000259" key="12">
    <source>
        <dbReference type="Pfam" id="PF12323"/>
    </source>
</evidence>
<evidence type="ECO:0000256" key="4">
    <source>
        <dbReference type="ARBA" id="ARBA00022723"/>
    </source>
</evidence>
<dbReference type="Proteomes" id="UP000002071">
    <property type="component" value="Chromosome"/>
</dbReference>
<keyword evidence="14" id="KW-1185">Reference proteome</keyword>
<evidence type="ECO:0000256" key="2">
    <source>
        <dbReference type="ARBA" id="ARBA00011044"/>
    </source>
</evidence>
<dbReference type="InterPro" id="IPR010095">
    <property type="entry name" value="Cas12f1-like_TNB"/>
</dbReference>
<evidence type="ECO:0000256" key="9">
    <source>
        <dbReference type="SAM" id="MobiDB-lite"/>
    </source>
</evidence>
<evidence type="ECO:0000259" key="11">
    <source>
        <dbReference type="Pfam" id="PF07282"/>
    </source>
</evidence>
<feature type="domain" description="Probable transposase IS891/IS1136/IS1341" evidence="10">
    <location>
        <begin position="177"/>
        <end position="284"/>
    </location>
</feature>
<comment type="similarity">
    <text evidence="2">In the N-terminal section; belongs to the transposase 2 family.</text>
</comment>
<dbReference type="GO" id="GO:0003677">
    <property type="term" value="F:DNA binding"/>
    <property type="evidence" value="ECO:0007669"/>
    <property type="project" value="UniProtKB-KW"/>
</dbReference>
<feature type="coiled-coil region" evidence="8">
    <location>
        <begin position="209"/>
        <end position="239"/>
    </location>
</feature>
<dbReference type="eggNOG" id="arCOG00684">
    <property type="taxonomic scope" value="Archaea"/>
</dbReference>
<feature type="region of interest" description="Disordered" evidence="9">
    <location>
        <begin position="395"/>
        <end position="417"/>
    </location>
</feature>
<dbReference type="PANTHER" id="PTHR30405:SF25">
    <property type="entry name" value="RNA-GUIDED DNA ENDONUCLEASE INSQ-RELATED"/>
    <property type="match status" value="1"/>
</dbReference>
<organism evidence="13 14">
    <name type="scientific">Halorhabdus utahensis (strain DSM 12940 / JCM 11049 / AX-2)</name>
    <dbReference type="NCBI Taxonomy" id="519442"/>
    <lineage>
        <taxon>Archaea</taxon>
        <taxon>Methanobacteriati</taxon>
        <taxon>Methanobacteriota</taxon>
        <taxon>Stenosarchaea group</taxon>
        <taxon>Halobacteria</taxon>
        <taxon>Halobacteriales</taxon>
        <taxon>Haloarculaceae</taxon>
        <taxon>Halorhabdus</taxon>
    </lineage>
</organism>
<dbReference type="Pfam" id="PF07282">
    <property type="entry name" value="Cas12f1-like_TNB"/>
    <property type="match status" value="1"/>
</dbReference>
<sequence length="417" mass="48140">MNYNYRYRLYPTDDQREALAWTLDTCRQVYNHFLNRLNEADDVPSEYAQKNTLPDLKREWSDLKQIHSKVLQVVVERLYNNLRTLSGQKENGYNVGALRWKGAGWYKSFTYSQSGFKLIGTDTRRDRLRLSKIGEIPIAYHREIPENATIKQVCIKRNASGKWYATFGIEIDEQPEKPAPETIDPEDAVGIDVGILKYAHDTDGTAVESLDLSDERERLRREQRKLSRKEKRSNNYEKQRMVVARWHDQIANKRRDFLHKLAHYYVETYDVVAVEDLNVRGMMEQDRNSRNTAHSAWRTFIEILRYKAESAGTHLVEVNPRGTTKECSNCGVETEKPLWVREHSCPSCGYEDDRDANAAKNILQRAFSELGMGQAESAPLETATATDTRVVSASRVIERGSPALNERGRQTERSRTG</sequence>
<dbReference type="InterPro" id="IPR021027">
    <property type="entry name" value="Transposase_put_HTH"/>
</dbReference>
<gene>
    <name evidence="13" type="ordered locus">Huta_2202</name>
</gene>
<evidence type="ECO:0000313" key="13">
    <source>
        <dbReference type="EMBL" id="ACV12369.1"/>
    </source>
</evidence>
<evidence type="ECO:0000256" key="3">
    <source>
        <dbReference type="ARBA" id="ARBA00022578"/>
    </source>
</evidence>
<accession>C7NUL2</accession>
<reference evidence="13 14" key="1">
    <citation type="journal article" date="2009" name="Stand. Genomic Sci.">
        <title>Complete genome sequence of Halorhabdus utahensis type strain (AX-2).</title>
        <authorList>
            <person name="Anderson I."/>
            <person name="Tindall B.J."/>
            <person name="Pomrenke H."/>
            <person name="Goker M."/>
            <person name="Lapidus A."/>
            <person name="Nolan M."/>
            <person name="Copeland A."/>
            <person name="Glavina Del Rio T."/>
            <person name="Chen F."/>
            <person name="Tice H."/>
            <person name="Cheng J.F."/>
            <person name="Lucas S."/>
            <person name="Chertkov O."/>
            <person name="Bruce D."/>
            <person name="Brettin T."/>
            <person name="Detter J.C."/>
            <person name="Han C."/>
            <person name="Goodwin L."/>
            <person name="Land M."/>
            <person name="Hauser L."/>
            <person name="Chang Y.J."/>
            <person name="Jeffries C.D."/>
            <person name="Pitluck S."/>
            <person name="Pati A."/>
            <person name="Mavromatis K."/>
            <person name="Ivanova N."/>
            <person name="Ovchinnikova G."/>
            <person name="Chen A."/>
            <person name="Palaniappan K."/>
            <person name="Chain P."/>
            <person name="Rohde M."/>
            <person name="Bristow J."/>
            <person name="Eisen J.A."/>
            <person name="Markowitz V."/>
            <person name="Hugenholtz P."/>
            <person name="Kyrpides N.C."/>
            <person name="Klenk H.P."/>
        </authorList>
    </citation>
    <scope>NUCLEOTIDE SEQUENCE [LARGE SCALE GENOMIC DNA]</scope>
    <source>
        <strain evidence="14">DSM 12940 / JCM 11049 / AX-2</strain>
    </source>
</reference>
<dbReference type="GO" id="GO:0032196">
    <property type="term" value="P:transposition"/>
    <property type="evidence" value="ECO:0007669"/>
    <property type="project" value="UniProtKB-KW"/>
</dbReference>
<evidence type="ECO:0000256" key="8">
    <source>
        <dbReference type="SAM" id="Coils"/>
    </source>
</evidence>
<dbReference type="PANTHER" id="PTHR30405">
    <property type="entry name" value="TRANSPOSASE"/>
    <property type="match status" value="1"/>
</dbReference>
<dbReference type="KEGG" id="hut:Huta_2202"/>
<keyword evidence="6" id="KW-0238">DNA-binding</keyword>
<feature type="compositionally biased region" description="Basic and acidic residues" evidence="9">
    <location>
        <begin position="406"/>
        <end position="417"/>
    </location>
</feature>
<keyword evidence="4" id="KW-0479">Metal-binding</keyword>
<dbReference type="InterPro" id="IPR001959">
    <property type="entry name" value="Transposase"/>
</dbReference>
<dbReference type="NCBIfam" id="TIGR01766">
    <property type="entry name" value="IS200/IS605 family accessory protein TnpB-like domain"/>
    <property type="match status" value="1"/>
</dbReference>
<keyword evidence="7" id="KW-0233">DNA recombination</keyword>
<dbReference type="OrthoDB" id="33505at2157"/>
<dbReference type="NCBIfam" id="NF040570">
    <property type="entry name" value="guided_TnpB"/>
    <property type="match status" value="1"/>
</dbReference>
<dbReference type="HOGENOM" id="CLU_032903_0_1_2"/>
<evidence type="ECO:0000256" key="7">
    <source>
        <dbReference type="ARBA" id="ARBA00023172"/>
    </source>
</evidence>
<dbReference type="AlphaFoldDB" id="C7NUL2"/>
<dbReference type="EMBL" id="CP001687">
    <property type="protein sequence ID" value="ACV12369.1"/>
    <property type="molecule type" value="Genomic_DNA"/>
</dbReference>
<dbReference type="RefSeq" id="WP_015789940.1">
    <property type="nucleotide sequence ID" value="NC_013158.1"/>
</dbReference>
<proteinExistence type="inferred from homology"/>
<dbReference type="GO" id="GO:0046872">
    <property type="term" value="F:metal ion binding"/>
    <property type="evidence" value="ECO:0007669"/>
    <property type="project" value="UniProtKB-KW"/>
</dbReference>
<dbReference type="Pfam" id="PF01385">
    <property type="entry name" value="OrfB_IS605"/>
    <property type="match status" value="1"/>
</dbReference>
<dbReference type="STRING" id="519442.Huta_2202"/>
<evidence type="ECO:0000256" key="6">
    <source>
        <dbReference type="ARBA" id="ARBA00023125"/>
    </source>
</evidence>
<feature type="domain" description="Cas12f1-like TNB" evidence="11">
    <location>
        <begin position="297"/>
        <end position="362"/>
    </location>
</feature>
<keyword evidence="8" id="KW-0175">Coiled coil</keyword>
<dbReference type="GeneID" id="8384496"/>
<dbReference type="InterPro" id="IPR051399">
    <property type="entry name" value="RNA-guided_DNA_endo/Transpos"/>
</dbReference>
<evidence type="ECO:0000259" key="10">
    <source>
        <dbReference type="Pfam" id="PF01385"/>
    </source>
</evidence>
<keyword evidence="5" id="KW-0862">Zinc</keyword>
<dbReference type="Pfam" id="PF12323">
    <property type="entry name" value="HTH_OrfB_IS605"/>
    <property type="match status" value="1"/>
</dbReference>
<feature type="domain" description="Transposase putative helix-turn-helix" evidence="12">
    <location>
        <begin position="1"/>
        <end position="40"/>
    </location>
</feature>
<name>C7NUL2_HALUD</name>
<dbReference type="GO" id="GO:0006310">
    <property type="term" value="P:DNA recombination"/>
    <property type="evidence" value="ECO:0007669"/>
    <property type="project" value="UniProtKB-KW"/>
</dbReference>
<evidence type="ECO:0000313" key="14">
    <source>
        <dbReference type="Proteomes" id="UP000002071"/>
    </source>
</evidence>
<protein>
    <submittedName>
        <fullName evidence="13">Transposase, IS605 OrfB family</fullName>
    </submittedName>
</protein>
<evidence type="ECO:0000256" key="5">
    <source>
        <dbReference type="ARBA" id="ARBA00022833"/>
    </source>
</evidence>
<evidence type="ECO:0000256" key="1">
    <source>
        <dbReference type="ARBA" id="ARBA00008761"/>
    </source>
</evidence>